<sequence>MLKEKPEYLLNDKFDDIYFDVVDAIDEAEQVYLINNNLIERISKSIEAGEPFIIGETGFGAGRLVVSLMRYLDKSNMKNVYIEYNSVELYPMSPERMHNILDGFRERVGDKIDALVKAYQSIDINVSGWHAVEMTQPFGTLKLNLWVGEALEMVSSLEKCCDVWFLDGHSPKKNPEMWRPELLLEIGKKTKIGGACATFTVAGAVKRALTDAGFVIKKFPGCGGKNEVLQGVKMIESRCGVSCEECSYREPYKCGGCIHTNGNPFHGECPVAKCCQNRGFVHCGKCPNIPCELLTRYSNDEEHGDNPKGARIEQCKKWA</sequence>
<dbReference type="InterPro" id="IPR024227">
    <property type="entry name" value="DUF3795"/>
</dbReference>
<dbReference type="GO" id="GO:0016645">
    <property type="term" value="F:oxidoreductase activity, acting on the CH-NH group of donors"/>
    <property type="evidence" value="ECO:0007669"/>
    <property type="project" value="InterPro"/>
</dbReference>
<dbReference type="Gene3D" id="3.40.50.150">
    <property type="entry name" value="Vaccinia Virus protein VP39"/>
    <property type="match status" value="1"/>
</dbReference>
<keyword evidence="3" id="KW-1185">Reference proteome</keyword>
<dbReference type="NCBIfam" id="NF033855">
    <property type="entry name" value="tRNA_MNMC2"/>
    <property type="match status" value="1"/>
</dbReference>
<dbReference type="PANTHER" id="PTHR39963">
    <property type="entry name" value="SLL0983 PROTEIN"/>
    <property type="match status" value="1"/>
</dbReference>
<protein>
    <submittedName>
        <fullName evidence="2">tRNA (5-methylaminomethyl-2-thiouridine)(34)-methyltransferase MnmD</fullName>
    </submittedName>
</protein>
<accession>A0A4V6EPG2</accession>
<dbReference type="RefSeq" id="WP_137698069.1">
    <property type="nucleotide sequence ID" value="NZ_CP061336.1"/>
</dbReference>
<proteinExistence type="predicted"/>
<dbReference type="InterPro" id="IPR029063">
    <property type="entry name" value="SAM-dependent_MTases_sf"/>
</dbReference>
<keyword evidence="2" id="KW-0808">Transferase</keyword>
<dbReference type="GO" id="GO:0032259">
    <property type="term" value="P:methylation"/>
    <property type="evidence" value="ECO:0007669"/>
    <property type="project" value="UniProtKB-KW"/>
</dbReference>
<dbReference type="PANTHER" id="PTHR39963:SF1">
    <property type="entry name" value="MNMC-LIKE METHYLTRANSFERASE DOMAIN-CONTAINING PROTEIN"/>
    <property type="match status" value="1"/>
</dbReference>
<evidence type="ECO:0000259" key="1">
    <source>
        <dbReference type="Pfam" id="PF05430"/>
    </source>
</evidence>
<name>A0A4V6EPG2_9FIRM</name>
<dbReference type="GO" id="GO:0004808">
    <property type="term" value="F:tRNA (5-methylaminomethyl-2-thiouridylate)(34)-methyltransferase activity"/>
    <property type="evidence" value="ECO:0007669"/>
    <property type="project" value="InterPro"/>
</dbReference>
<dbReference type="KEGG" id="rher:EHE19_004385"/>
<dbReference type="InterPro" id="IPR047785">
    <property type="entry name" value="tRNA_MNMC2"/>
</dbReference>
<evidence type="ECO:0000313" key="3">
    <source>
        <dbReference type="Proteomes" id="UP000306409"/>
    </source>
</evidence>
<dbReference type="Pfam" id="PF12675">
    <property type="entry name" value="DUF3795"/>
    <property type="match status" value="1"/>
</dbReference>
<dbReference type="Proteomes" id="UP000306409">
    <property type="component" value="Chromosome"/>
</dbReference>
<reference evidence="2 3" key="1">
    <citation type="submission" date="2020-09" db="EMBL/GenBank/DDBJ databases">
        <title>Characterization and genome sequencing of Ruminiclostridium sp. nov. MA18.</title>
        <authorList>
            <person name="Rettenmaier R."/>
            <person name="Kowollik M.-L."/>
            <person name="Liebl W."/>
            <person name="Zverlov V."/>
        </authorList>
    </citation>
    <scope>NUCLEOTIDE SEQUENCE [LARGE SCALE GENOMIC DNA]</scope>
    <source>
        <strain evidence="2 3">MA18</strain>
    </source>
</reference>
<dbReference type="EMBL" id="CP061336">
    <property type="protein sequence ID" value="QNU67711.1"/>
    <property type="molecule type" value="Genomic_DNA"/>
</dbReference>
<organism evidence="2 3">
    <name type="scientific">Ruminiclostridium herbifermentans</name>
    <dbReference type="NCBI Taxonomy" id="2488810"/>
    <lineage>
        <taxon>Bacteria</taxon>
        <taxon>Bacillati</taxon>
        <taxon>Bacillota</taxon>
        <taxon>Clostridia</taxon>
        <taxon>Eubacteriales</taxon>
        <taxon>Oscillospiraceae</taxon>
        <taxon>Ruminiclostridium</taxon>
    </lineage>
</organism>
<dbReference type="OrthoDB" id="9786494at2"/>
<dbReference type="AlphaFoldDB" id="A0A4V6EPG2"/>
<feature type="domain" description="MnmC-like methyltransferase" evidence="1">
    <location>
        <begin position="124"/>
        <end position="233"/>
    </location>
</feature>
<evidence type="ECO:0000313" key="2">
    <source>
        <dbReference type="EMBL" id="QNU67711.1"/>
    </source>
</evidence>
<gene>
    <name evidence="2" type="primary">mnmD</name>
    <name evidence="2" type="ORF">EHE19_004385</name>
</gene>
<dbReference type="InterPro" id="IPR008471">
    <property type="entry name" value="MnmC-like_methylTransf"/>
</dbReference>
<keyword evidence="2" id="KW-0489">Methyltransferase</keyword>
<dbReference type="Pfam" id="PF05430">
    <property type="entry name" value="Methyltransf_30"/>
    <property type="match status" value="1"/>
</dbReference>